<accession>A0A6J4RGZ9</accession>
<evidence type="ECO:0000313" key="2">
    <source>
        <dbReference type="EMBL" id="CAA9472478.1"/>
    </source>
</evidence>
<evidence type="ECO:0000256" key="1">
    <source>
        <dbReference type="SAM" id="SignalP"/>
    </source>
</evidence>
<organism evidence="2">
    <name type="scientific">uncultured Solirubrobacteraceae bacterium</name>
    <dbReference type="NCBI Taxonomy" id="1162706"/>
    <lineage>
        <taxon>Bacteria</taxon>
        <taxon>Bacillati</taxon>
        <taxon>Actinomycetota</taxon>
        <taxon>Thermoleophilia</taxon>
        <taxon>Solirubrobacterales</taxon>
        <taxon>Solirubrobacteraceae</taxon>
        <taxon>environmental samples</taxon>
    </lineage>
</organism>
<dbReference type="EMBL" id="CADCVQ010000009">
    <property type="protein sequence ID" value="CAA9472478.1"/>
    <property type="molecule type" value="Genomic_DNA"/>
</dbReference>
<proteinExistence type="predicted"/>
<keyword evidence="1" id="KW-0732">Signal</keyword>
<dbReference type="AlphaFoldDB" id="A0A6J4RGZ9"/>
<protein>
    <recommendedName>
        <fullName evidence="3">Secreted protein</fullName>
    </recommendedName>
</protein>
<sequence length="718" mass="77424">MSGRILLCGAFLLAALVVVLPTAPGGAHPGEAHSLAQSAAIGGKGLFSNLAGARQANAASVLTRFATPRQAATPAGPCTEAATKAMPVGDGHRHDDIASHEFACRMRQAAFVPLTEQLKDRPNVILGEMDVKADIAAIEITYPQAGVLFFDVSDPSQPKFLSRYDATECDQLLMDINCGAFVDLAPDGKTAYLSIQKLTLLPTLPLDPNALNQAGPGVDVIDLANPRKPVRTQFYPIAGLGGVHTVRSHTIPSGPSSADKPRAPGEYVISNQNGVGIDIAKVTKVAGKRILTTVRNILSRDLTATIVNNEVHDTFIQNDPLDGRTYLYNAAGFATGFSVYDITDPTRLKQVAEWDLTPECEDDWYAHTIDVTHRDGRRYVTMPAEMLLMADKNTPTGLAEMTAEDQRAGCGTFVGNGDKPGPLWIVDATDFSKLGPANDRKTPSEAAATDAALKKASQDALVATWTNPAGRAGGSLTFSPHNQQIVGDKIYLSHYHGGVYVLDASAAFAGRRERPKELGFIVPHDRRTRPLLGQPPLTGLLGRFFTDFPLGRPEIWDMVVYKDYVLASDMTGGLYSLKYDASPTQLCADASRPRSVLSRKRSRLRSDRILLRGTASDRGCAASSTTRKRAGSVSKVSVAVAREAGKTCRFLSKRGRLGEARACSKPVYLRAKGTKSWRLELKGSFGTGTYRVLVRARDGAGNRERVKTTTLRLRSARR</sequence>
<feature type="signal peptide" evidence="1">
    <location>
        <begin position="1"/>
        <end position="27"/>
    </location>
</feature>
<evidence type="ECO:0008006" key="3">
    <source>
        <dbReference type="Google" id="ProtNLM"/>
    </source>
</evidence>
<feature type="chain" id="PRO_5026717562" description="Secreted protein" evidence="1">
    <location>
        <begin position="28"/>
        <end position="718"/>
    </location>
</feature>
<name>A0A6J4RGZ9_9ACTN</name>
<gene>
    <name evidence="2" type="ORF">AVDCRST_MAG67-297</name>
</gene>
<reference evidence="2" key="1">
    <citation type="submission" date="2020-02" db="EMBL/GenBank/DDBJ databases">
        <authorList>
            <person name="Meier V. D."/>
        </authorList>
    </citation>
    <scope>NUCLEOTIDE SEQUENCE</scope>
    <source>
        <strain evidence="2">AVDCRST_MAG67</strain>
    </source>
</reference>